<name>R7RP28_9CLOT</name>
<keyword evidence="2" id="KW-1185">Reference proteome</keyword>
<reference evidence="1" key="1">
    <citation type="submission" date="2013-03" db="EMBL/GenBank/DDBJ databases">
        <title>Draft genome sequence of the hydrogen-ethanol-producing anaerobic alkalithermophilic Caloramator celere.</title>
        <authorList>
            <person name="Ciranna A."/>
            <person name="Larjo A."/>
            <person name="Kivisto A."/>
            <person name="Santala V."/>
            <person name="Roos C."/>
            <person name="Karp M."/>
        </authorList>
    </citation>
    <scope>NUCLEOTIDE SEQUENCE [LARGE SCALE GENOMIC DNA]</scope>
    <source>
        <strain evidence="1">DSM 8682</strain>
    </source>
</reference>
<evidence type="ECO:0000313" key="1">
    <source>
        <dbReference type="EMBL" id="CDF57116.1"/>
    </source>
</evidence>
<keyword evidence="1" id="KW-0547">Nucleotide-binding</keyword>
<accession>R7RP28</accession>
<dbReference type="EMBL" id="CAVN010000017">
    <property type="protein sequence ID" value="CDF57116.1"/>
    <property type="molecule type" value="Genomic_DNA"/>
</dbReference>
<proteinExistence type="predicted"/>
<dbReference type="eggNOG" id="COG0553">
    <property type="taxonomic scope" value="Bacteria"/>
</dbReference>
<evidence type="ECO:0000313" key="2">
    <source>
        <dbReference type="Proteomes" id="UP000014923"/>
    </source>
</evidence>
<sequence length="58" mass="7001">MSDFIIEDIKRLAQRKVIYSIEEWRKNAEPASTVIESPVYRKELGLWEHQKYFINLAF</sequence>
<gene>
    <name evidence="1" type="ORF">TCEL_00010</name>
</gene>
<protein>
    <submittedName>
        <fullName evidence="1">Probable DEAH ATP-dependent helicase</fullName>
    </submittedName>
</protein>
<keyword evidence="1" id="KW-0347">Helicase</keyword>
<dbReference type="Proteomes" id="UP000014923">
    <property type="component" value="Unassembled WGS sequence"/>
</dbReference>
<comment type="caution">
    <text evidence="1">The sequence shown here is derived from an EMBL/GenBank/DDBJ whole genome shotgun (WGS) entry which is preliminary data.</text>
</comment>
<organism evidence="1 2">
    <name type="scientific">Thermobrachium celere DSM 8682</name>
    <dbReference type="NCBI Taxonomy" id="941824"/>
    <lineage>
        <taxon>Bacteria</taxon>
        <taxon>Bacillati</taxon>
        <taxon>Bacillota</taxon>
        <taxon>Clostridia</taxon>
        <taxon>Eubacteriales</taxon>
        <taxon>Clostridiaceae</taxon>
        <taxon>Thermobrachium</taxon>
    </lineage>
</organism>
<dbReference type="AlphaFoldDB" id="R7RP28"/>
<dbReference type="HOGENOM" id="CLU_2977785_0_0_9"/>
<keyword evidence="1" id="KW-0067">ATP-binding</keyword>
<dbReference type="GO" id="GO:0004386">
    <property type="term" value="F:helicase activity"/>
    <property type="evidence" value="ECO:0007669"/>
    <property type="project" value="UniProtKB-KW"/>
</dbReference>
<keyword evidence="1" id="KW-0378">Hydrolase</keyword>